<feature type="domain" description="B5" evidence="19">
    <location>
        <begin position="409"/>
        <end position="484"/>
    </location>
</feature>
<evidence type="ECO:0000313" key="20">
    <source>
        <dbReference type="EMBL" id="SHE48127.1"/>
    </source>
</evidence>
<feature type="binding site" evidence="15">
    <location>
        <position position="472"/>
    </location>
    <ligand>
        <name>Mg(2+)</name>
        <dbReference type="ChEBI" id="CHEBI:18420"/>
        <note>shared with alpha subunit</note>
    </ligand>
</feature>
<evidence type="ECO:0000256" key="3">
    <source>
        <dbReference type="ARBA" id="ARBA00011209"/>
    </source>
</evidence>
<protein>
    <recommendedName>
        <fullName evidence="15">Phenylalanine--tRNA ligase beta subunit</fullName>
        <ecNumber evidence="15">6.1.1.20</ecNumber>
    </recommendedName>
    <alternativeName>
        <fullName evidence="15">Phenylalanyl-tRNA synthetase beta subunit</fullName>
        <shortName evidence="15">PheRS</shortName>
    </alternativeName>
</protein>
<dbReference type="InterPro" id="IPR005147">
    <property type="entry name" value="tRNA_synthase_B5-dom"/>
</dbReference>
<dbReference type="Gene3D" id="3.50.40.10">
    <property type="entry name" value="Phenylalanyl-trna Synthetase, Chain B, domain 3"/>
    <property type="match status" value="1"/>
</dbReference>
<proteinExistence type="inferred from homology"/>
<keyword evidence="8 15" id="KW-0547">Nucleotide-binding</keyword>
<evidence type="ECO:0000256" key="15">
    <source>
        <dbReference type="HAMAP-Rule" id="MF_00283"/>
    </source>
</evidence>
<keyword evidence="21" id="KW-1185">Reference proteome</keyword>
<dbReference type="GO" id="GO:0000049">
    <property type="term" value="F:tRNA binding"/>
    <property type="evidence" value="ECO:0007669"/>
    <property type="project" value="UniProtKB-UniRule"/>
</dbReference>
<dbReference type="RefSeq" id="WP_073295893.1">
    <property type="nucleotide sequence ID" value="NZ_FQUF01000006.1"/>
</dbReference>
<dbReference type="SMART" id="SM00896">
    <property type="entry name" value="FDX-ACB"/>
    <property type="match status" value="1"/>
</dbReference>
<dbReference type="InterPro" id="IPR005146">
    <property type="entry name" value="B3/B4_tRNA-bd"/>
</dbReference>
<accession>A0A1M4TUZ1</accession>
<dbReference type="SUPFAM" id="SSF54991">
    <property type="entry name" value="Anticodon-binding domain of PheRS"/>
    <property type="match status" value="1"/>
</dbReference>
<dbReference type="Pfam" id="PF03483">
    <property type="entry name" value="B3_4"/>
    <property type="match status" value="1"/>
</dbReference>
<keyword evidence="13 15" id="KW-0030">Aminoacyl-tRNA synthetase</keyword>
<dbReference type="EMBL" id="FQUF01000006">
    <property type="protein sequence ID" value="SHE48127.1"/>
    <property type="molecule type" value="Genomic_DNA"/>
</dbReference>
<keyword evidence="11 16" id="KW-0694">RNA-binding</keyword>
<dbReference type="InterPro" id="IPR041616">
    <property type="entry name" value="PheRS_beta_core"/>
</dbReference>
<name>A0A1M4TUZ1_9LACT</name>
<evidence type="ECO:0000256" key="4">
    <source>
        <dbReference type="ARBA" id="ARBA00022490"/>
    </source>
</evidence>
<dbReference type="GO" id="GO:0009328">
    <property type="term" value="C:phenylalanine-tRNA ligase complex"/>
    <property type="evidence" value="ECO:0007669"/>
    <property type="project" value="TreeGrafter"/>
</dbReference>
<dbReference type="InterPro" id="IPR045864">
    <property type="entry name" value="aa-tRNA-synth_II/BPL/LPL"/>
</dbReference>
<dbReference type="NCBIfam" id="NF045760">
    <property type="entry name" value="YtpR"/>
    <property type="match status" value="1"/>
</dbReference>
<comment type="subcellular location">
    <subcellularLocation>
        <location evidence="1 15">Cytoplasm</location>
    </subcellularLocation>
</comment>
<dbReference type="InterPro" id="IPR005121">
    <property type="entry name" value="Fdx_antiC-bd"/>
</dbReference>
<gene>
    <name evidence="15" type="primary">pheT</name>
    <name evidence="20" type="ORF">SAMN02745249_00518</name>
</gene>
<comment type="catalytic activity">
    <reaction evidence="14 15">
        <text>tRNA(Phe) + L-phenylalanine + ATP = L-phenylalanyl-tRNA(Phe) + AMP + diphosphate + H(+)</text>
        <dbReference type="Rhea" id="RHEA:19413"/>
        <dbReference type="Rhea" id="RHEA-COMP:9668"/>
        <dbReference type="Rhea" id="RHEA-COMP:9699"/>
        <dbReference type="ChEBI" id="CHEBI:15378"/>
        <dbReference type="ChEBI" id="CHEBI:30616"/>
        <dbReference type="ChEBI" id="CHEBI:33019"/>
        <dbReference type="ChEBI" id="CHEBI:58095"/>
        <dbReference type="ChEBI" id="CHEBI:78442"/>
        <dbReference type="ChEBI" id="CHEBI:78531"/>
        <dbReference type="ChEBI" id="CHEBI:456215"/>
        <dbReference type="EC" id="6.1.1.20"/>
    </reaction>
</comment>
<feature type="binding site" evidence="15">
    <location>
        <position position="468"/>
    </location>
    <ligand>
        <name>Mg(2+)</name>
        <dbReference type="ChEBI" id="CHEBI:18420"/>
        <note>shared with alpha subunit</note>
    </ligand>
</feature>
<feature type="binding site" evidence="15">
    <location>
        <position position="462"/>
    </location>
    <ligand>
        <name>Mg(2+)</name>
        <dbReference type="ChEBI" id="CHEBI:18420"/>
        <note>shared with alpha subunit</note>
    </ligand>
</feature>
<evidence type="ECO:0000256" key="10">
    <source>
        <dbReference type="ARBA" id="ARBA00022842"/>
    </source>
</evidence>
<evidence type="ECO:0000256" key="6">
    <source>
        <dbReference type="ARBA" id="ARBA00022598"/>
    </source>
</evidence>
<reference evidence="20 21" key="1">
    <citation type="submission" date="2016-11" db="EMBL/GenBank/DDBJ databases">
        <authorList>
            <person name="Jaros S."/>
            <person name="Januszkiewicz K."/>
            <person name="Wedrychowicz H."/>
        </authorList>
    </citation>
    <scope>NUCLEOTIDE SEQUENCE [LARGE SCALE GENOMIC DNA]</scope>
    <source>
        <strain evidence="20 21">DSM 15692</strain>
    </source>
</reference>
<dbReference type="OrthoDB" id="9805455at2"/>
<keyword evidence="4 15" id="KW-0963">Cytoplasm</keyword>
<organism evidence="20 21">
    <name type="scientific">Atopostipes suicloacalis DSM 15692</name>
    <dbReference type="NCBI Taxonomy" id="1121025"/>
    <lineage>
        <taxon>Bacteria</taxon>
        <taxon>Bacillati</taxon>
        <taxon>Bacillota</taxon>
        <taxon>Bacilli</taxon>
        <taxon>Lactobacillales</taxon>
        <taxon>Carnobacteriaceae</taxon>
        <taxon>Atopostipes</taxon>
    </lineage>
</organism>
<dbReference type="AlphaFoldDB" id="A0A1M4TUZ1"/>
<dbReference type="SMART" id="SM00874">
    <property type="entry name" value="B5"/>
    <property type="match status" value="1"/>
</dbReference>
<comment type="subunit">
    <text evidence="3 15">Tetramer of two alpha and two beta subunits.</text>
</comment>
<keyword evidence="10 15" id="KW-0460">Magnesium</keyword>
<dbReference type="FunFam" id="3.30.56.10:FF:000002">
    <property type="entry name" value="Phenylalanine--tRNA ligase beta subunit"/>
    <property type="match status" value="1"/>
</dbReference>
<evidence type="ECO:0000256" key="11">
    <source>
        <dbReference type="ARBA" id="ARBA00022884"/>
    </source>
</evidence>
<keyword evidence="6 15" id="KW-0436">Ligase</keyword>
<dbReference type="GO" id="GO:0004826">
    <property type="term" value="F:phenylalanine-tRNA ligase activity"/>
    <property type="evidence" value="ECO:0007669"/>
    <property type="project" value="UniProtKB-UniRule"/>
</dbReference>
<dbReference type="FunFam" id="3.50.40.10:FF:000001">
    <property type="entry name" value="Phenylalanine--tRNA ligase beta subunit"/>
    <property type="match status" value="1"/>
</dbReference>
<keyword evidence="9 15" id="KW-0067">ATP-binding</keyword>
<dbReference type="GO" id="GO:0000287">
    <property type="term" value="F:magnesium ion binding"/>
    <property type="evidence" value="ECO:0007669"/>
    <property type="project" value="UniProtKB-UniRule"/>
</dbReference>
<evidence type="ECO:0000256" key="12">
    <source>
        <dbReference type="ARBA" id="ARBA00022917"/>
    </source>
</evidence>
<dbReference type="NCBIfam" id="TIGR00472">
    <property type="entry name" value="pheT_bact"/>
    <property type="match status" value="1"/>
</dbReference>
<dbReference type="GO" id="GO:0140096">
    <property type="term" value="F:catalytic activity, acting on a protein"/>
    <property type="evidence" value="ECO:0007669"/>
    <property type="project" value="UniProtKB-ARBA"/>
</dbReference>
<dbReference type="Pfam" id="PF03147">
    <property type="entry name" value="FDX-ACB"/>
    <property type="match status" value="1"/>
</dbReference>
<dbReference type="STRING" id="1121025.SAMN02745249_00518"/>
<evidence type="ECO:0000313" key="21">
    <source>
        <dbReference type="Proteomes" id="UP000184128"/>
    </source>
</evidence>
<comment type="similarity">
    <text evidence="2 15">Belongs to the phenylalanyl-tRNA synthetase beta subunit family. Type 1 subfamily.</text>
</comment>
<dbReference type="SMART" id="SM00873">
    <property type="entry name" value="B3_4"/>
    <property type="match status" value="1"/>
</dbReference>
<dbReference type="Proteomes" id="UP000184128">
    <property type="component" value="Unassembled WGS sequence"/>
</dbReference>
<evidence type="ECO:0000256" key="9">
    <source>
        <dbReference type="ARBA" id="ARBA00022840"/>
    </source>
</evidence>
<evidence type="ECO:0000256" key="16">
    <source>
        <dbReference type="PROSITE-ProRule" id="PRU00209"/>
    </source>
</evidence>
<evidence type="ECO:0000256" key="7">
    <source>
        <dbReference type="ARBA" id="ARBA00022723"/>
    </source>
</evidence>
<dbReference type="Gene3D" id="3.30.70.380">
    <property type="entry name" value="Ferrodoxin-fold anticodon-binding domain"/>
    <property type="match status" value="1"/>
</dbReference>
<evidence type="ECO:0000259" key="19">
    <source>
        <dbReference type="PROSITE" id="PS51483"/>
    </source>
</evidence>
<dbReference type="SUPFAM" id="SSF46955">
    <property type="entry name" value="Putative DNA-binding domain"/>
    <property type="match status" value="1"/>
</dbReference>
<evidence type="ECO:0000256" key="1">
    <source>
        <dbReference type="ARBA" id="ARBA00004496"/>
    </source>
</evidence>
<dbReference type="InterPro" id="IPR045060">
    <property type="entry name" value="Phe-tRNA-ligase_IIc_bsu"/>
</dbReference>
<evidence type="ECO:0000259" key="18">
    <source>
        <dbReference type="PROSITE" id="PS51447"/>
    </source>
</evidence>
<dbReference type="FunFam" id="3.30.70.380:FF:000001">
    <property type="entry name" value="Phenylalanine--tRNA ligase beta subunit"/>
    <property type="match status" value="1"/>
</dbReference>
<evidence type="ECO:0000259" key="17">
    <source>
        <dbReference type="PROSITE" id="PS50886"/>
    </source>
</evidence>
<dbReference type="Gene3D" id="3.30.56.10">
    <property type="match status" value="2"/>
</dbReference>
<dbReference type="PANTHER" id="PTHR10947:SF0">
    <property type="entry name" value="PHENYLALANINE--TRNA LIGASE BETA SUBUNIT"/>
    <property type="match status" value="1"/>
</dbReference>
<keyword evidence="12 15" id="KW-0648">Protein biosynthesis</keyword>
<dbReference type="InterPro" id="IPR002547">
    <property type="entry name" value="tRNA-bd_dom"/>
</dbReference>
<dbReference type="SUPFAM" id="SSF50249">
    <property type="entry name" value="Nucleic acid-binding proteins"/>
    <property type="match status" value="1"/>
</dbReference>
<dbReference type="EC" id="6.1.1.20" evidence="15"/>
<dbReference type="CDD" id="cd00769">
    <property type="entry name" value="PheRS_beta_core"/>
    <property type="match status" value="1"/>
</dbReference>
<dbReference type="FunFam" id="2.40.50.140:FF:000045">
    <property type="entry name" value="Phenylalanine--tRNA ligase beta subunit"/>
    <property type="match status" value="1"/>
</dbReference>
<feature type="domain" description="FDX-ACB" evidence="18">
    <location>
        <begin position="709"/>
        <end position="802"/>
    </location>
</feature>
<dbReference type="CDD" id="cd02796">
    <property type="entry name" value="tRNA_bind_bactPheRS"/>
    <property type="match status" value="1"/>
</dbReference>
<dbReference type="InterPro" id="IPR036690">
    <property type="entry name" value="Fdx_antiC-bd_sf"/>
</dbReference>
<feature type="domain" description="TRNA-binding" evidence="17">
    <location>
        <begin position="40"/>
        <end position="154"/>
    </location>
</feature>
<dbReference type="GO" id="GO:0016740">
    <property type="term" value="F:transferase activity"/>
    <property type="evidence" value="ECO:0007669"/>
    <property type="project" value="UniProtKB-ARBA"/>
</dbReference>
<dbReference type="Pfam" id="PF03484">
    <property type="entry name" value="B5"/>
    <property type="match status" value="1"/>
</dbReference>
<dbReference type="GO" id="GO:0005524">
    <property type="term" value="F:ATP binding"/>
    <property type="evidence" value="ECO:0007669"/>
    <property type="project" value="UniProtKB-UniRule"/>
</dbReference>
<comment type="cofactor">
    <cofactor evidence="15">
        <name>Mg(2+)</name>
        <dbReference type="ChEBI" id="CHEBI:18420"/>
    </cofactor>
    <text evidence="15">Binds 2 magnesium ions per tetramer.</text>
</comment>
<sequence length="802" mass="89119">MLVSFNWLKEYVDLSNITPEELGEKFTLGGLEVETIQKLGEGLEHLVVGEVETCEPLEGSDHLNKTTVNVGNQVLPIVCGAPNVAAGQKVVVAKVGAILPGNFEIKKAKLMGEDSEGMIVSLDELGFSDSIIPKKAEDGIYVLEQDAKVGADARPYLGLDDAIIEFDLTPNRADALSMRGVAYEVGALLDQVPSFEEVNFQENEAEKVEDYVSVSVEHTEDTLDYRMRIVKDVKISESPLWMQHKLMHAGIRPIDLIVDITNYVMLEFGQPLHAFDYDKLDSKKIHVRRAHPGEEFVTLDGRDHVLTQENLVITNGEKAVALAGVMGGENSQITEETKTIAIESAVFNPVLTRRTANRLNLRSESSNRFEKGINIATVQEAADLAAKLMVELGGGTMVSGTAESTHTTTKDVTIATTTQRVNGLIGSALTATEISKILDRLGFEHKIDQDQLDVSIPPRRWDIEIAEDLIEEIARIYGYNNIPITLPVTESTPGELTDEQKTTRLIREILEGNGLQEAVSYSLTLPEKARRYAITKGELVHLQNPMSKERVSLRQNVISGLLDDATYNITHQVSDIALYEIGHVFYQEGEDDIVEYSNVAGLLTGETQKDWFGKKTPIDFYTVKGLVENLLSSFSFSEEITYRLATEREGMHPGRTADIYIAEQLIGYVGQLHPTIAKQSDLADTFVFELSIDQLVNAKKEAVEYTALNRYPGSSRDIALLVEEDITHAELEAVISENGGKWLQRIQLFDLYEGDHIEAGKKSMAYSLYYANPKATLKEEEVNNDFKRVQEALIEQLNVKIR</sequence>
<keyword evidence="5 16" id="KW-0820">tRNA-binding</keyword>
<dbReference type="Pfam" id="PF01588">
    <property type="entry name" value="tRNA_bind"/>
    <property type="match status" value="1"/>
</dbReference>
<evidence type="ECO:0000256" key="5">
    <source>
        <dbReference type="ARBA" id="ARBA00022555"/>
    </source>
</evidence>
<dbReference type="Gene3D" id="3.30.930.10">
    <property type="entry name" value="Bira Bifunctional Protein, Domain 2"/>
    <property type="match status" value="1"/>
</dbReference>
<feature type="binding site" evidence="15">
    <location>
        <position position="471"/>
    </location>
    <ligand>
        <name>Mg(2+)</name>
        <dbReference type="ChEBI" id="CHEBI:18420"/>
        <note>shared with alpha subunit</note>
    </ligand>
</feature>
<dbReference type="PROSITE" id="PS51447">
    <property type="entry name" value="FDX_ACB"/>
    <property type="match status" value="1"/>
</dbReference>
<evidence type="ECO:0000256" key="8">
    <source>
        <dbReference type="ARBA" id="ARBA00022741"/>
    </source>
</evidence>
<dbReference type="Pfam" id="PF17759">
    <property type="entry name" value="tRNA_synthFbeta"/>
    <property type="match status" value="1"/>
</dbReference>
<dbReference type="HAMAP" id="MF_00283">
    <property type="entry name" value="Phe_tRNA_synth_beta1"/>
    <property type="match status" value="1"/>
</dbReference>
<dbReference type="PROSITE" id="PS50886">
    <property type="entry name" value="TRBD"/>
    <property type="match status" value="1"/>
</dbReference>
<dbReference type="InterPro" id="IPR020825">
    <property type="entry name" value="Phe-tRNA_synthase-like_B3/B4"/>
</dbReference>
<evidence type="ECO:0000256" key="14">
    <source>
        <dbReference type="ARBA" id="ARBA00049255"/>
    </source>
</evidence>
<dbReference type="InterPro" id="IPR033714">
    <property type="entry name" value="tRNA_bind_bactPheRS"/>
</dbReference>
<dbReference type="PROSITE" id="PS51483">
    <property type="entry name" value="B5"/>
    <property type="match status" value="1"/>
</dbReference>
<dbReference type="PANTHER" id="PTHR10947">
    <property type="entry name" value="PHENYLALANYL-TRNA SYNTHETASE BETA CHAIN AND LEUCINE-RICH REPEAT-CONTAINING PROTEIN 47"/>
    <property type="match status" value="1"/>
</dbReference>
<dbReference type="InterPro" id="IPR009061">
    <property type="entry name" value="DNA-bd_dom_put_sf"/>
</dbReference>
<evidence type="ECO:0000256" key="2">
    <source>
        <dbReference type="ARBA" id="ARBA00008653"/>
    </source>
</evidence>
<dbReference type="GO" id="GO:0006432">
    <property type="term" value="P:phenylalanyl-tRNA aminoacylation"/>
    <property type="evidence" value="ECO:0007669"/>
    <property type="project" value="UniProtKB-UniRule"/>
</dbReference>
<dbReference type="InterPro" id="IPR004532">
    <property type="entry name" value="Phe-tRNA-ligase_IIc_bsu_bact"/>
</dbReference>
<dbReference type="Gene3D" id="2.40.50.140">
    <property type="entry name" value="Nucleic acid-binding proteins"/>
    <property type="match status" value="1"/>
</dbReference>
<dbReference type="SUPFAM" id="SSF55681">
    <property type="entry name" value="Class II aaRS and biotin synthetases"/>
    <property type="match status" value="1"/>
</dbReference>
<evidence type="ECO:0000256" key="13">
    <source>
        <dbReference type="ARBA" id="ARBA00023146"/>
    </source>
</evidence>
<dbReference type="FunFam" id="3.30.930.10:FF:000022">
    <property type="entry name" value="Phenylalanine--tRNA ligase beta subunit"/>
    <property type="match status" value="1"/>
</dbReference>
<dbReference type="SUPFAM" id="SSF56037">
    <property type="entry name" value="PheT/TilS domain"/>
    <property type="match status" value="1"/>
</dbReference>
<dbReference type="InterPro" id="IPR012340">
    <property type="entry name" value="NA-bd_OB-fold"/>
</dbReference>
<keyword evidence="7 15" id="KW-0479">Metal-binding</keyword>